<dbReference type="Proteomes" id="UP000193144">
    <property type="component" value="Unassembled WGS sequence"/>
</dbReference>
<evidence type="ECO:0000313" key="3">
    <source>
        <dbReference type="Proteomes" id="UP000193144"/>
    </source>
</evidence>
<feature type="signal peptide" evidence="1">
    <location>
        <begin position="1"/>
        <end position="18"/>
    </location>
</feature>
<proteinExistence type="predicted"/>
<keyword evidence="3" id="KW-1185">Reference proteome</keyword>
<dbReference type="EMBL" id="MCFA01000089">
    <property type="protein sequence ID" value="ORY09240.1"/>
    <property type="molecule type" value="Genomic_DNA"/>
</dbReference>
<dbReference type="OrthoDB" id="3735213at2759"/>
<sequence length="242" mass="26829">MKSTLSSLSLLGLTLAAALPQNSPVRTLPPNWSFTITSLSGPGCPDFGADPNVRRSTRLTYGQNTMDGSEIYYWFVAYPYMRVNLTGTTHTWCETTLEYKELADLDGKKEGEDYRLRLHKNGTAVIGTYELEEGVKATWSFEYEKGGRGRDITDTVTISGPAASGKYDNQLHSESMPNSKPVLAPLPDCGSGEIKFRTDLRIEGKKGKKGYVQSETSVDKQGKVDYYGAQQGFSYDWVKCEN</sequence>
<organism evidence="2 3">
    <name type="scientific">Clohesyomyces aquaticus</name>
    <dbReference type="NCBI Taxonomy" id="1231657"/>
    <lineage>
        <taxon>Eukaryota</taxon>
        <taxon>Fungi</taxon>
        <taxon>Dikarya</taxon>
        <taxon>Ascomycota</taxon>
        <taxon>Pezizomycotina</taxon>
        <taxon>Dothideomycetes</taxon>
        <taxon>Pleosporomycetidae</taxon>
        <taxon>Pleosporales</taxon>
        <taxon>Lindgomycetaceae</taxon>
        <taxon>Clohesyomyces</taxon>
    </lineage>
</organism>
<comment type="caution">
    <text evidence="2">The sequence shown here is derived from an EMBL/GenBank/DDBJ whole genome shotgun (WGS) entry which is preliminary data.</text>
</comment>
<dbReference type="AlphaFoldDB" id="A0A1Y1ZG62"/>
<accession>A0A1Y1ZG62</accession>
<evidence type="ECO:0000256" key="1">
    <source>
        <dbReference type="SAM" id="SignalP"/>
    </source>
</evidence>
<keyword evidence="1" id="KW-0732">Signal</keyword>
<gene>
    <name evidence="2" type="ORF">BCR34DRAFT_487655</name>
</gene>
<feature type="chain" id="PRO_5013367838" evidence="1">
    <location>
        <begin position="19"/>
        <end position="242"/>
    </location>
</feature>
<reference evidence="2 3" key="1">
    <citation type="submission" date="2016-07" db="EMBL/GenBank/DDBJ databases">
        <title>Pervasive Adenine N6-methylation of Active Genes in Fungi.</title>
        <authorList>
            <consortium name="DOE Joint Genome Institute"/>
            <person name="Mondo S.J."/>
            <person name="Dannebaum R.O."/>
            <person name="Kuo R.C."/>
            <person name="Labutti K."/>
            <person name="Haridas S."/>
            <person name="Kuo A."/>
            <person name="Salamov A."/>
            <person name="Ahrendt S.R."/>
            <person name="Lipzen A."/>
            <person name="Sullivan W."/>
            <person name="Andreopoulos W.B."/>
            <person name="Clum A."/>
            <person name="Lindquist E."/>
            <person name="Daum C."/>
            <person name="Ramamoorthy G.K."/>
            <person name="Gryganskyi A."/>
            <person name="Culley D."/>
            <person name="Magnuson J.K."/>
            <person name="James T.Y."/>
            <person name="O'Malley M.A."/>
            <person name="Stajich J.E."/>
            <person name="Spatafora J.W."/>
            <person name="Visel A."/>
            <person name="Grigoriev I.V."/>
        </authorList>
    </citation>
    <scope>NUCLEOTIDE SEQUENCE [LARGE SCALE GENOMIC DNA]</scope>
    <source>
        <strain evidence="2 3">CBS 115471</strain>
    </source>
</reference>
<evidence type="ECO:0000313" key="2">
    <source>
        <dbReference type="EMBL" id="ORY09240.1"/>
    </source>
</evidence>
<protein>
    <submittedName>
        <fullName evidence="2">Uncharacterized protein</fullName>
    </submittedName>
</protein>
<name>A0A1Y1ZG62_9PLEO</name>